<dbReference type="PANTHER" id="PTHR30237:SF5">
    <property type="entry name" value="CARBOXYPEPTIDASE VC_A0337-RELATED"/>
    <property type="match status" value="1"/>
</dbReference>
<evidence type="ECO:0008006" key="7">
    <source>
        <dbReference type="Google" id="ProtNLM"/>
    </source>
</evidence>
<evidence type="ECO:0000256" key="2">
    <source>
        <dbReference type="ARBA" id="ARBA00022801"/>
    </source>
</evidence>
<dbReference type="InterPro" id="IPR040921">
    <property type="entry name" value="Peptidase_S66C"/>
</dbReference>
<proteinExistence type="inferred from homology"/>
<name>A0A0F4QPQ8_9GAMM</name>
<gene>
    <name evidence="5" type="ORF">TW77_09270</name>
</gene>
<keyword evidence="2" id="KW-0378">Hydrolase</keyword>
<dbReference type="GO" id="GO:0016787">
    <property type="term" value="F:hydrolase activity"/>
    <property type="evidence" value="ECO:0007669"/>
    <property type="project" value="UniProtKB-KW"/>
</dbReference>
<dbReference type="EMBL" id="JXYA01000018">
    <property type="protein sequence ID" value="KJZ09673.1"/>
    <property type="molecule type" value="Genomic_DNA"/>
</dbReference>
<dbReference type="OrthoDB" id="9807329at2"/>
<evidence type="ECO:0000313" key="6">
    <source>
        <dbReference type="Proteomes" id="UP000033452"/>
    </source>
</evidence>
<dbReference type="CDD" id="cd07062">
    <property type="entry name" value="Peptidase_S66_mccF_like"/>
    <property type="match status" value="1"/>
</dbReference>
<protein>
    <recommendedName>
        <fullName evidence="7">LD-carboxypeptidase</fullName>
    </recommendedName>
</protein>
<dbReference type="RefSeq" id="WP_046004693.1">
    <property type="nucleotide sequence ID" value="NZ_JXYA01000018.1"/>
</dbReference>
<feature type="domain" description="LD-carboxypeptidase N-terminal" evidence="3">
    <location>
        <begin position="13"/>
        <end position="132"/>
    </location>
</feature>
<dbReference type="PATRIC" id="fig|43658.5.peg.1960"/>
<dbReference type="Gene3D" id="3.40.50.10740">
    <property type="entry name" value="Class I glutamine amidotransferase-like"/>
    <property type="match status" value="1"/>
</dbReference>
<keyword evidence="6" id="KW-1185">Reference proteome</keyword>
<dbReference type="InterPro" id="IPR040449">
    <property type="entry name" value="Peptidase_S66_N"/>
</dbReference>
<evidence type="ECO:0000259" key="3">
    <source>
        <dbReference type="Pfam" id="PF02016"/>
    </source>
</evidence>
<evidence type="ECO:0000313" key="5">
    <source>
        <dbReference type="EMBL" id="KJZ09673.1"/>
    </source>
</evidence>
<dbReference type="Gene3D" id="3.50.30.60">
    <property type="entry name" value="LD-carboxypeptidase A C-terminal domain-like"/>
    <property type="match status" value="1"/>
</dbReference>
<dbReference type="AlphaFoldDB" id="A0A0F4QPQ8"/>
<dbReference type="InterPro" id="IPR029062">
    <property type="entry name" value="Class_I_gatase-like"/>
</dbReference>
<evidence type="ECO:0000256" key="1">
    <source>
        <dbReference type="ARBA" id="ARBA00010233"/>
    </source>
</evidence>
<comment type="caution">
    <text evidence="5">The sequence shown here is derived from an EMBL/GenBank/DDBJ whole genome shotgun (WGS) entry which is preliminary data.</text>
</comment>
<dbReference type="SUPFAM" id="SSF52317">
    <property type="entry name" value="Class I glutamine amidotransferase-like"/>
    <property type="match status" value="1"/>
</dbReference>
<feature type="domain" description="LD-carboxypeptidase C-terminal" evidence="4">
    <location>
        <begin position="210"/>
        <end position="332"/>
    </location>
</feature>
<dbReference type="Proteomes" id="UP000033452">
    <property type="component" value="Unassembled WGS sequence"/>
</dbReference>
<dbReference type="Pfam" id="PF17676">
    <property type="entry name" value="Peptidase_S66C"/>
    <property type="match status" value="1"/>
</dbReference>
<sequence length="346" mass="37800">MHYPAPLTSGSTIAVTAFSSGVAAPLHARLELVLGDLARRGFNVLEGRCLREDQLHVSAPAAQRADELMRFLLDDQVDAIMAPWGGEIAMDLLPLLDWQALKQVRPKWLMGFSDISTVLSAFISKLGWASAHCTNLMQLSLAQSDPLTANTFAHLQTPTGEAFTQHNAPFFEQGFSNYAQDSHAVFNLTEPSRWQLLGEEANSTKPVSFQGRLIGGCLDTHMLMYGSEYFDPQSLLNRHPDDKLIFYFENAEQSPTAYYRALQSLKLRGAFEHAAGILVGRNAVSGMAGKAFDGETAVKMALGDLSVPIVTGVDISHIAPNLVVINGALAEVSFCGEQWTLVQHLR</sequence>
<dbReference type="Pfam" id="PF02016">
    <property type="entry name" value="Peptidase_S66"/>
    <property type="match status" value="1"/>
</dbReference>
<dbReference type="PIRSF" id="PIRSF028757">
    <property type="entry name" value="LD-carboxypeptidase"/>
    <property type="match status" value="1"/>
</dbReference>
<accession>A0A0F4QPQ8</accession>
<dbReference type="InterPro" id="IPR003507">
    <property type="entry name" value="S66_fam"/>
</dbReference>
<dbReference type="PANTHER" id="PTHR30237">
    <property type="entry name" value="MURAMOYLTETRAPEPTIDE CARBOXYPEPTIDASE"/>
    <property type="match status" value="1"/>
</dbReference>
<evidence type="ECO:0000259" key="4">
    <source>
        <dbReference type="Pfam" id="PF17676"/>
    </source>
</evidence>
<dbReference type="InterPro" id="IPR027478">
    <property type="entry name" value="LdcA_N"/>
</dbReference>
<dbReference type="SUPFAM" id="SSF141986">
    <property type="entry name" value="LD-carboxypeptidase A C-terminal domain-like"/>
    <property type="match status" value="1"/>
</dbReference>
<reference evidence="5 6" key="1">
    <citation type="journal article" date="2015" name="BMC Genomics">
        <title>Genome mining reveals unlocked bioactive potential of marine Gram-negative bacteria.</title>
        <authorList>
            <person name="Machado H."/>
            <person name="Sonnenschein E.C."/>
            <person name="Melchiorsen J."/>
            <person name="Gram L."/>
        </authorList>
    </citation>
    <scope>NUCLEOTIDE SEQUENCE [LARGE SCALE GENOMIC DNA]</scope>
    <source>
        <strain evidence="5 6">S2471</strain>
    </source>
</reference>
<dbReference type="InterPro" id="IPR027461">
    <property type="entry name" value="Carboxypeptidase_A_C_sf"/>
</dbReference>
<comment type="similarity">
    <text evidence="1">Belongs to the peptidase S66 family.</text>
</comment>
<organism evidence="5 6">
    <name type="scientific">Pseudoalteromonas rubra</name>
    <dbReference type="NCBI Taxonomy" id="43658"/>
    <lineage>
        <taxon>Bacteria</taxon>
        <taxon>Pseudomonadati</taxon>
        <taxon>Pseudomonadota</taxon>
        <taxon>Gammaproteobacteria</taxon>
        <taxon>Alteromonadales</taxon>
        <taxon>Pseudoalteromonadaceae</taxon>
        <taxon>Pseudoalteromonas</taxon>
    </lineage>
</organism>